<name>A0A9P3H4K3_9FUNG</name>
<reference evidence="2" key="1">
    <citation type="submission" date="2021-11" db="EMBL/GenBank/DDBJ databases">
        <authorList>
            <person name="Herlambang A."/>
            <person name="Guo Y."/>
            <person name="Takashima Y."/>
            <person name="Nishizawa T."/>
        </authorList>
    </citation>
    <scope>NUCLEOTIDE SEQUENCE</scope>
    <source>
        <strain evidence="2">E1425</strain>
    </source>
</reference>
<evidence type="ECO:0000313" key="2">
    <source>
        <dbReference type="EMBL" id="GJJ70004.1"/>
    </source>
</evidence>
<gene>
    <name evidence="2" type="ORF">EMPS_02353</name>
</gene>
<evidence type="ECO:0008006" key="4">
    <source>
        <dbReference type="Google" id="ProtNLM"/>
    </source>
</evidence>
<dbReference type="SUPFAM" id="SSF52096">
    <property type="entry name" value="ClpP/crotonase"/>
    <property type="match status" value="1"/>
</dbReference>
<dbReference type="Gene3D" id="3.90.226.10">
    <property type="entry name" value="2-enoyl-CoA Hydratase, Chain A, domain 1"/>
    <property type="match status" value="1"/>
</dbReference>
<proteinExistence type="predicted"/>
<feature type="compositionally biased region" description="Acidic residues" evidence="1">
    <location>
        <begin position="716"/>
        <end position="755"/>
    </location>
</feature>
<protein>
    <recommendedName>
        <fullName evidence="4">Tail specific protease domain-containing protein</fullName>
    </recommendedName>
</protein>
<dbReference type="Proteomes" id="UP000827284">
    <property type="component" value="Unassembled WGS sequence"/>
</dbReference>
<reference evidence="2" key="2">
    <citation type="journal article" date="2022" name="Microbiol. Resour. Announc.">
        <title>Whole-Genome Sequence of Entomortierella parvispora E1425, a Mucoromycotan Fungus Associated with Burkholderiaceae-Related Endosymbiotic Bacteria.</title>
        <authorList>
            <person name="Herlambang A."/>
            <person name="Guo Y."/>
            <person name="Takashima Y."/>
            <person name="Narisawa K."/>
            <person name="Ohta H."/>
            <person name="Nishizawa T."/>
        </authorList>
    </citation>
    <scope>NUCLEOTIDE SEQUENCE</scope>
    <source>
        <strain evidence="2">E1425</strain>
    </source>
</reference>
<dbReference type="AlphaFoldDB" id="A0A9P3H4K3"/>
<dbReference type="PANTHER" id="PTHR37049">
    <property type="entry name" value="PEPTIDASE S41 FAMILY PROTEIN"/>
    <property type="match status" value="1"/>
</dbReference>
<dbReference type="InterPro" id="IPR052766">
    <property type="entry name" value="S41A_metabolite_peptidase"/>
</dbReference>
<feature type="compositionally biased region" description="Acidic residues" evidence="1">
    <location>
        <begin position="763"/>
        <end position="772"/>
    </location>
</feature>
<accession>A0A9P3H4K3</accession>
<evidence type="ECO:0000313" key="3">
    <source>
        <dbReference type="Proteomes" id="UP000827284"/>
    </source>
</evidence>
<dbReference type="OrthoDB" id="27214at2759"/>
<dbReference type="PANTHER" id="PTHR37049:SF4">
    <property type="entry name" value="RHODANESE DOMAIN-CONTAINING PROTEIN"/>
    <property type="match status" value="1"/>
</dbReference>
<organism evidence="2 3">
    <name type="scientific">Entomortierella parvispora</name>
    <dbReference type="NCBI Taxonomy" id="205924"/>
    <lineage>
        <taxon>Eukaryota</taxon>
        <taxon>Fungi</taxon>
        <taxon>Fungi incertae sedis</taxon>
        <taxon>Mucoromycota</taxon>
        <taxon>Mortierellomycotina</taxon>
        <taxon>Mortierellomycetes</taxon>
        <taxon>Mortierellales</taxon>
        <taxon>Mortierellaceae</taxon>
        <taxon>Entomortierella</taxon>
    </lineage>
</organism>
<keyword evidence="3" id="KW-1185">Reference proteome</keyword>
<comment type="caution">
    <text evidence="2">The sequence shown here is derived from an EMBL/GenBank/DDBJ whole genome shotgun (WGS) entry which is preliminary data.</text>
</comment>
<dbReference type="EMBL" id="BQFW01000003">
    <property type="protein sequence ID" value="GJJ70004.1"/>
    <property type="molecule type" value="Genomic_DNA"/>
</dbReference>
<dbReference type="InterPro" id="IPR029045">
    <property type="entry name" value="ClpP/crotonase-like_dom_sf"/>
</dbReference>
<feature type="compositionally biased region" description="Basic and acidic residues" evidence="1">
    <location>
        <begin position="773"/>
        <end position="792"/>
    </location>
</feature>
<sequence length="792" mass="87542">MVFSATLPACHHSRQVKKSLGAQASRIILLCAAVLSAQARVSGPNRLSPEYTDLTKAFERFSTEPIVNVVSTTSPASQVDYCAQAAAISQNSSGIVPYHVAKGCYQHFDFDPRIRDDTIDGVRANLESFYVFYDIAKSPPPMENSDLGPVDLAQSLDAIKNTTFENDYTFHSTLGGLIAKLQDPHTTYKNMCYQQFLFIQPISTYGVFEDGRQQVKVATVLDKLDQRLSTGFVDCEVTHIDGLPAFDVVAEFAKTKSYSKDRGVRLNKAFSYLAHDRTGSSYDRYSLGTFAQRSKIPPNGTVEYKIDCTSKYDSDPASAPTVPMQSTLDLAWSALDATMAPYYDATSYRIQFCSDDSIQTVKKFVLDSASADDFSAVKARLHEGRKKAREIYRGPYASFHMLNDGTTAVFRLGTESPNKLKGENHFGFYSNIDDGFAAMEEAGATKLIIDLQNNSGGIICWGRYVLQTLFPDTVESPYIYTLKASPLAQALAKATFTYTQKTSSPYAGLVDPNTGDEVSDESWIIPGTSLPGREGYFSNKVTDRYCPAVDDVSGSNDDALFEPENIVILTNGFCGSTCAVLALQLHERYGIRTAAIGGYHGQSMAFTSFPGGAVQANNTLWVSRIQQVYQTISGDGQGQSLEKMIPQPLPANGQLAFTFRQVLSASHPDQVSEYLRMPSEFRMDYTSARFRMPSILWEDVRHEVWGVAPVPTSSSDNEEDTGEEETGETGEAGDPEDEIESAMSIGEEEEEEQQAEMESIVVVEDEESDEEMERAAEEADREDAEWMQRRFE</sequence>
<feature type="region of interest" description="Disordered" evidence="1">
    <location>
        <begin position="708"/>
        <end position="792"/>
    </location>
</feature>
<evidence type="ECO:0000256" key="1">
    <source>
        <dbReference type="SAM" id="MobiDB-lite"/>
    </source>
</evidence>